<dbReference type="Proteomes" id="UP000001075">
    <property type="component" value="Unassembled WGS sequence"/>
</dbReference>
<dbReference type="InParanoid" id="G3HGM1"/>
<evidence type="ECO:0000313" key="1">
    <source>
        <dbReference type="EMBL" id="EGV92242.1"/>
    </source>
</evidence>
<dbReference type="AlphaFoldDB" id="G3HGM1"/>
<name>G3HGM1_CRIGR</name>
<accession>G3HGM1</accession>
<protein>
    <submittedName>
        <fullName evidence="1">Uncharacterized protein</fullName>
    </submittedName>
</protein>
<gene>
    <name evidence="1" type="ORF">I79_009760</name>
</gene>
<evidence type="ECO:0000313" key="2">
    <source>
        <dbReference type="Proteomes" id="UP000001075"/>
    </source>
</evidence>
<organism evidence="1 2">
    <name type="scientific">Cricetulus griseus</name>
    <name type="common">Chinese hamster</name>
    <name type="synonym">Cricetulus barabensis griseus</name>
    <dbReference type="NCBI Taxonomy" id="10029"/>
    <lineage>
        <taxon>Eukaryota</taxon>
        <taxon>Metazoa</taxon>
        <taxon>Chordata</taxon>
        <taxon>Craniata</taxon>
        <taxon>Vertebrata</taxon>
        <taxon>Euteleostomi</taxon>
        <taxon>Mammalia</taxon>
        <taxon>Eutheria</taxon>
        <taxon>Euarchontoglires</taxon>
        <taxon>Glires</taxon>
        <taxon>Rodentia</taxon>
        <taxon>Myomorpha</taxon>
        <taxon>Muroidea</taxon>
        <taxon>Cricetidae</taxon>
        <taxon>Cricetinae</taxon>
        <taxon>Cricetulus</taxon>
    </lineage>
</organism>
<sequence length="59" mass="6375">MWGALTIFVGPEKVGVLPCPGVAGCFVAVQAVWNSLAPLRPGKMLAEQRTRLSLKKFFS</sequence>
<proteinExistence type="predicted"/>
<dbReference type="EMBL" id="JH000356">
    <property type="protein sequence ID" value="EGV92242.1"/>
    <property type="molecule type" value="Genomic_DNA"/>
</dbReference>
<reference evidence="2" key="1">
    <citation type="journal article" date="2011" name="Nat. Biotechnol.">
        <title>The genomic sequence of the Chinese hamster ovary (CHO)-K1 cell line.</title>
        <authorList>
            <person name="Xu X."/>
            <person name="Nagarajan H."/>
            <person name="Lewis N.E."/>
            <person name="Pan S."/>
            <person name="Cai Z."/>
            <person name="Liu X."/>
            <person name="Chen W."/>
            <person name="Xie M."/>
            <person name="Wang W."/>
            <person name="Hammond S."/>
            <person name="Andersen M.R."/>
            <person name="Neff N."/>
            <person name="Passarelli B."/>
            <person name="Koh W."/>
            <person name="Fan H.C."/>
            <person name="Wang J."/>
            <person name="Gui Y."/>
            <person name="Lee K.H."/>
            <person name="Betenbaugh M.J."/>
            <person name="Quake S.R."/>
            <person name="Famili I."/>
            <person name="Palsson B.O."/>
            <person name="Wang J."/>
        </authorList>
    </citation>
    <scope>NUCLEOTIDE SEQUENCE [LARGE SCALE GENOMIC DNA]</scope>
    <source>
        <strain evidence="2">CHO K1 cell line</strain>
    </source>
</reference>